<name>A0AAD4CQA2_ASPNN</name>
<dbReference type="EMBL" id="VCAU01000032">
    <property type="protein sequence ID" value="KAF9889772.1"/>
    <property type="molecule type" value="Genomic_DNA"/>
</dbReference>
<organism evidence="1 2">
    <name type="scientific">Aspergillus nanangensis</name>
    <dbReference type="NCBI Taxonomy" id="2582783"/>
    <lineage>
        <taxon>Eukaryota</taxon>
        <taxon>Fungi</taxon>
        <taxon>Dikarya</taxon>
        <taxon>Ascomycota</taxon>
        <taxon>Pezizomycotina</taxon>
        <taxon>Eurotiomycetes</taxon>
        <taxon>Eurotiomycetidae</taxon>
        <taxon>Eurotiales</taxon>
        <taxon>Aspergillaceae</taxon>
        <taxon>Aspergillus</taxon>
        <taxon>Aspergillus subgen. Circumdati</taxon>
    </lineage>
</organism>
<proteinExistence type="predicted"/>
<comment type="caution">
    <text evidence="1">The sequence shown here is derived from an EMBL/GenBank/DDBJ whole genome shotgun (WGS) entry which is preliminary data.</text>
</comment>
<gene>
    <name evidence="1" type="ORF">FE257_006862</name>
</gene>
<dbReference type="AlphaFoldDB" id="A0AAD4CQA2"/>
<sequence length="92" mass="10041">MAPSPSSVTQHPVRTLLMARHTVATAPVLCCDPSVIGPLLSVNQTYPAGRTLQSRSDTDGFPEPCMKHEDLLGIEFSVKSDFKRPLRLSFST</sequence>
<evidence type="ECO:0000313" key="2">
    <source>
        <dbReference type="Proteomes" id="UP001194746"/>
    </source>
</evidence>
<protein>
    <submittedName>
        <fullName evidence="1">Uncharacterized protein</fullName>
    </submittedName>
</protein>
<keyword evidence="2" id="KW-1185">Reference proteome</keyword>
<accession>A0AAD4CQA2</accession>
<reference evidence="1" key="2">
    <citation type="submission" date="2020-02" db="EMBL/GenBank/DDBJ databases">
        <authorList>
            <person name="Gilchrist C.L.M."/>
            <person name="Chooi Y.-H."/>
        </authorList>
    </citation>
    <scope>NUCLEOTIDE SEQUENCE</scope>
    <source>
        <strain evidence="1">MST-FP2251</strain>
    </source>
</reference>
<evidence type="ECO:0000313" key="1">
    <source>
        <dbReference type="EMBL" id="KAF9889772.1"/>
    </source>
</evidence>
<dbReference type="Proteomes" id="UP001194746">
    <property type="component" value="Unassembled WGS sequence"/>
</dbReference>
<reference evidence="1" key="1">
    <citation type="journal article" date="2019" name="Beilstein J. Org. Chem.">
        <title>Nanangenines: drimane sesquiterpenoids as the dominant metabolite cohort of a novel Australian fungus, Aspergillus nanangensis.</title>
        <authorList>
            <person name="Lacey H.J."/>
            <person name="Gilchrist C.L.M."/>
            <person name="Crombie A."/>
            <person name="Kalaitzis J.A."/>
            <person name="Vuong D."/>
            <person name="Rutledge P.J."/>
            <person name="Turner P."/>
            <person name="Pitt J.I."/>
            <person name="Lacey E."/>
            <person name="Chooi Y.H."/>
            <person name="Piggott A.M."/>
        </authorList>
    </citation>
    <scope>NUCLEOTIDE SEQUENCE</scope>
    <source>
        <strain evidence="1">MST-FP2251</strain>
    </source>
</reference>